<gene>
    <name evidence="1" type="ORF">GcM3_184038</name>
</gene>
<accession>A0A420HKT6</accession>
<evidence type="ECO:0000313" key="2">
    <source>
        <dbReference type="Proteomes" id="UP000283383"/>
    </source>
</evidence>
<comment type="caution">
    <text evidence="1">The sequence shown here is derived from an EMBL/GenBank/DDBJ whole genome shotgun (WGS) entry which is preliminary data.</text>
</comment>
<feature type="non-terminal residue" evidence="1">
    <location>
        <position position="1"/>
    </location>
</feature>
<evidence type="ECO:0000313" key="1">
    <source>
        <dbReference type="EMBL" id="RKF58044.1"/>
    </source>
</evidence>
<keyword evidence="2" id="KW-1185">Reference proteome</keyword>
<name>A0A420HKT6_9PEZI</name>
<dbReference type="EMBL" id="MCBQ01018466">
    <property type="protein sequence ID" value="RKF58044.1"/>
    <property type="molecule type" value="Genomic_DNA"/>
</dbReference>
<sequence>TQRHFILASAIPSGIKCPLSVGLDFPSLAPYIKNDAIIKGTGNIFRICPGRVTMEDCQRVYRMEKFGFDECQNLIRNGIPSILFAKRKIKPRSTVKLLAEVRKRNESPDSIRCFNSLQSANEPSLSKLPRDCSHDKVRDLLYGRKLKLTGDHGCNDLGVDAQLSLNADIPLTIDLNRRPLAFLKGKTYHFFTTDGMQILHLRPTVMGRINKKTEWIADREGTQGTMKISEVLDNLETPMAYHAQRLPTLFGSMRYQVCPFMKSLSLSRNV</sequence>
<reference evidence="1 2" key="1">
    <citation type="journal article" date="2018" name="BMC Genomics">
        <title>Comparative genome analyses reveal sequence features reflecting distinct modes of host-adaptation between dicot and monocot powdery mildew.</title>
        <authorList>
            <person name="Wu Y."/>
            <person name="Ma X."/>
            <person name="Pan Z."/>
            <person name="Kale S.D."/>
            <person name="Song Y."/>
            <person name="King H."/>
            <person name="Zhang Q."/>
            <person name="Presley C."/>
            <person name="Deng X."/>
            <person name="Wei C.I."/>
            <person name="Xiao S."/>
        </authorList>
    </citation>
    <scope>NUCLEOTIDE SEQUENCE [LARGE SCALE GENOMIC DNA]</scope>
    <source>
        <strain evidence="1">UMSG3</strain>
    </source>
</reference>
<proteinExistence type="predicted"/>
<protein>
    <submittedName>
        <fullName evidence="1">Uncharacterized protein</fullName>
    </submittedName>
</protein>
<dbReference type="Proteomes" id="UP000283383">
    <property type="component" value="Unassembled WGS sequence"/>
</dbReference>
<dbReference type="AlphaFoldDB" id="A0A420HKT6"/>
<organism evidence="1 2">
    <name type="scientific">Golovinomyces cichoracearum</name>
    <dbReference type="NCBI Taxonomy" id="62708"/>
    <lineage>
        <taxon>Eukaryota</taxon>
        <taxon>Fungi</taxon>
        <taxon>Dikarya</taxon>
        <taxon>Ascomycota</taxon>
        <taxon>Pezizomycotina</taxon>
        <taxon>Leotiomycetes</taxon>
        <taxon>Erysiphales</taxon>
        <taxon>Erysiphaceae</taxon>
        <taxon>Golovinomyces</taxon>
    </lineage>
</organism>